<dbReference type="KEGG" id="phs:C2L64_32725"/>
<reference evidence="2 5" key="2">
    <citation type="submission" date="2018-01" db="EMBL/GenBank/DDBJ databases">
        <title>Species boundaries and ecological features among Paraburkholderia terrae DSMZ17804T, P. hospita DSMZ17164T and P. caribensis DSMZ13236T.</title>
        <authorList>
            <person name="Pratama A.A."/>
        </authorList>
    </citation>
    <scope>NUCLEOTIDE SEQUENCE [LARGE SCALE GENOMIC DNA]</scope>
    <source>
        <strain evidence="2 5">DSM 17164</strain>
    </source>
</reference>
<keyword evidence="1" id="KW-0812">Transmembrane</keyword>
<keyword evidence="4" id="KW-1185">Reference proteome</keyword>
<feature type="transmembrane region" description="Helical" evidence="1">
    <location>
        <begin position="52"/>
        <end position="71"/>
    </location>
</feature>
<dbReference type="GeneID" id="55533077"/>
<evidence type="ECO:0000313" key="3">
    <source>
        <dbReference type="EMBL" id="EIN02165.1"/>
    </source>
</evidence>
<dbReference type="RefSeq" id="WP_007578498.1">
    <property type="nucleotide sequence ID" value="NZ_AKAU01000041.1"/>
</dbReference>
<dbReference type="Proteomes" id="UP000236649">
    <property type="component" value="Chromosome 2"/>
</dbReference>
<protein>
    <submittedName>
        <fullName evidence="2">Uncharacterized protein</fullName>
    </submittedName>
</protein>
<sequence length="435" mass="48330">MSVKFPVFPPKSVEPEKPPSKFIWVPIFLALTLAGIAATVFSWPNRQSTHTVWFWVWIVIYPVLSATFIVSRCFSFYEGRRLDAQAWNSARKRYIEHAFDLASVPMSVLEATFVAIEDENNALTALLNGELALKAQSSIADAGTITARWLKPNELEHETWERGPDTNRQKDVLKWVLRRLLDRTSPVISQIPSEVPLRVNLQVFADALRVDVSTVWSEIWAERKLRPAPINIECAPLSSVESWLDSNDFALKRSAILLVSVNLNKILSENPPQNSAEAGVMLLVAHQNAVAKCIKPPIALLHRPSRGRHPDTLARAVRYALRWGKTQASSIGNLWLTGIGEATSVTVHHALSQVGVRADRSGPLPEIDVERVVGHAGVAAPWLSVALAIEMIKKTALPQLVMLQHDGIFSMVVVAPPPSDDVKQHQTKNEPKIQD</sequence>
<keyword evidence="1" id="KW-1133">Transmembrane helix</keyword>
<proteinExistence type="predicted"/>
<evidence type="ECO:0000256" key="1">
    <source>
        <dbReference type="SAM" id="Phobius"/>
    </source>
</evidence>
<evidence type="ECO:0000313" key="4">
    <source>
        <dbReference type="Proteomes" id="UP000004980"/>
    </source>
</evidence>
<feature type="transmembrane region" description="Helical" evidence="1">
    <location>
        <begin position="21"/>
        <end position="40"/>
    </location>
</feature>
<evidence type="ECO:0000313" key="5">
    <source>
        <dbReference type="Proteomes" id="UP000236649"/>
    </source>
</evidence>
<accession>A0AAN1JF98</accession>
<dbReference type="AlphaFoldDB" id="A0AAN1JF98"/>
<name>A0AAN1JF98_9BURK</name>
<dbReference type="Proteomes" id="UP000004980">
    <property type="component" value="Unassembled WGS sequence"/>
</dbReference>
<dbReference type="EMBL" id="AKAU01000041">
    <property type="protein sequence ID" value="EIN02165.1"/>
    <property type="molecule type" value="Genomic_DNA"/>
</dbReference>
<reference evidence="3 4" key="1">
    <citation type="journal article" date="2012" name="J. Bacteriol.">
        <title>Draft Genome Sequence of the Soil Bacterium Burkholderia terrae Strain BS001, Which Interacts with Fungal Surface Structures.</title>
        <authorList>
            <person name="Nazir R."/>
            <person name="Hansen M.A."/>
            <person name="Sorensen S."/>
            <person name="van Elsas J.D."/>
        </authorList>
    </citation>
    <scope>NUCLEOTIDE SEQUENCE [LARGE SCALE GENOMIC DNA]</scope>
    <source>
        <strain evidence="3 4">BS001</strain>
    </source>
</reference>
<dbReference type="EMBL" id="CP026106">
    <property type="protein sequence ID" value="AUT72861.1"/>
    <property type="molecule type" value="Genomic_DNA"/>
</dbReference>
<evidence type="ECO:0000313" key="2">
    <source>
        <dbReference type="EMBL" id="AUT72861.1"/>
    </source>
</evidence>
<organism evidence="2 5">
    <name type="scientific">Paraburkholderia hospita</name>
    <dbReference type="NCBI Taxonomy" id="169430"/>
    <lineage>
        <taxon>Bacteria</taxon>
        <taxon>Pseudomonadati</taxon>
        <taxon>Pseudomonadota</taxon>
        <taxon>Betaproteobacteria</taxon>
        <taxon>Burkholderiales</taxon>
        <taxon>Burkholderiaceae</taxon>
        <taxon>Paraburkholderia</taxon>
    </lineage>
</organism>
<gene>
    <name evidence="2" type="ORF">C2L64_32725</name>
    <name evidence="3" type="ORF">WQE_05302</name>
</gene>
<keyword evidence="1" id="KW-0472">Membrane</keyword>